<feature type="transmembrane region" description="Helical" evidence="1">
    <location>
        <begin position="44"/>
        <end position="64"/>
    </location>
</feature>
<dbReference type="InterPro" id="IPR014729">
    <property type="entry name" value="Rossmann-like_a/b/a_fold"/>
</dbReference>
<keyword evidence="4" id="KW-1185">Reference proteome</keyword>
<accession>A0ABY8P2Z3</accession>
<protein>
    <submittedName>
        <fullName evidence="3">Envelope biogenesis factor ElyC</fullName>
    </submittedName>
</protein>
<dbReference type="Gene3D" id="3.40.50.620">
    <property type="entry name" value="HUPs"/>
    <property type="match status" value="1"/>
</dbReference>
<organism evidence="3 4">
    <name type="scientific">Arsenophonus apicola</name>
    <dbReference type="NCBI Taxonomy" id="2879119"/>
    <lineage>
        <taxon>Bacteria</taxon>
        <taxon>Pseudomonadati</taxon>
        <taxon>Pseudomonadota</taxon>
        <taxon>Gammaproteobacteria</taxon>
        <taxon>Enterobacterales</taxon>
        <taxon>Morganellaceae</taxon>
        <taxon>Arsenophonus</taxon>
    </lineage>
</organism>
<keyword evidence="1" id="KW-0472">Membrane</keyword>
<dbReference type="PANTHER" id="PTHR30336:SF4">
    <property type="entry name" value="ENVELOPE BIOGENESIS FACTOR ELYC"/>
    <property type="match status" value="1"/>
</dbReference>
<evidence type="ECO:0000313" key="3">
    <source>
        <dbReference type="EMBL" id="WGO82744.1"/>
    </source>
</evidence>
<name>A0ABY8P2Z3_9GAMM</name>
<proteinExistence type="predicted"/>
<sequence>MLYILKKYLGALLMPLPLIILISFIGLLLLWFTHWQKSGKSLVSVSWLALLLLGIQPIADKLLLSTEGNFSKRYELLHPKQTIQYIVVLGGGFTYNPDWPPSANLINNSLARVTEGIRLYLQHPGAKLIFTGGRGKNMISNAEVAAKVALSLGVPETAIITLTNPRDTEEEALEVKKIVGGQPFLLVTSANHMTRAERFFVAKNLHPITAPANQLAITSPLQPWERFFPSAYYFSHSERAWYEFLGSIWQAIKINNTQPLIHSFNVEE</sequence>
<dbReference type="Pfam" id="PF02698">
    <property type="entry name" value="DUF218"/>
    <property type="match status" value="1"/>
</dbReference>
<dbReference type="CDD" id="cd06259">
    <property type="entry name" value="YdcF-like"/>
    <property type="match status" value="1"/>
</dbReference>
<dbReference type="PANTHER" id="PTHR30336">
    <property type="entry name" value="INNER MEMBRANE PROTEIN, PROBABLE PERMEASE"/>
    <property type="match status" value="1"/>
</dbReference>
<keyword evidence="1" id="KW-1133">Transmembrane helix</keyword>
<evidence type="ECO:0000256" key="1">
    <source>
        <dbReference type="SAM" id="Phobius"/>
    </source>
</evidence>
<keyword evidence="1" id="KW-0812">Transmembrane</keyword>
<dbReference type="RefSeq" id="WP_280937442.1">
    <property type="nucleotide sequence ID" value="NZ_CP123759.1"/>
</dbReference>
<evidence type="ECO:0000313" key="4">
    <source>
        <dbReference type="Proteomes" id="UP001231859"/>
    </source>
</evidence>
<dbReference type="EMBL" id="CP123759">
    <property type="protein sequence ID" value="WGO82744.1"/>
    <property type="molecule type" value="Genomic_DNA"/>
</dbReference>
<feature type="transmembrane region" description="Helical" evidence="1">
    <location>
        <begin position="12"/>
        <end position="32"/>
    </location>
</feature>
<evidence type="ECO:0000259" key="2">
    <source>
        <dbReference type="Pfam" id="PF02698"/>
    </source>
</evidence>
<reference evidence="3 4" key="1">
    <citation type="submission" date="2023-04" db="EMBL/GenBank/DDBJ databases">
        <title>Genome dynamics across the evolutionary transition to endosymbiosis.</title>
        <authorList>
            <person name="Siozios S."/>
            <person name="Nadal-Jimenez P."/>
            <person name="Azagi T."/>
            <person name="Sprong H."/>
            <person name="Frost C.L."/>
            <person name="Parratt S.R."/>
            <person name="Taylor G."/>
            <person name="Brettell L."/>
            <person name="Lew K.C."/>
            <person name="Croft L."/>
            <person name="King K.C."/>
            <person name="Brockhurst M.A."/>
            <person name="Hypsa V."/>
            <person name="Novakova E."/>
            <person name="Darby A.C."/>
            <person name="Hurst G.D.D."/>
        </authorList>
    </citation>
    <scope>NUCLEOTIDE SEQUENCE [LARGE SCALE GENOMIC DNA]</scope>
    <source>
        <strain evidence="4">aApi_AU</strain>
    </source>
</reference>
<dbReference type="InterPro" id="IPR051599">
    <property type="entry name" value="Cell_Envelope_Assoc"/>
</dbReference>
<dbReference type="InterPro" id="IPR003848">
    <property type="entry name" value="DUF218"/>
</dbReference>
<feature type="domain" description="DUF218" evidence="2">
    <location>
        <begin position="84"/>
        <end position="246"/>
    </location>
</feature>
<gene>
    <name evidence="3" type="primary">elyC</name>
    <name evidence="3" type="ORF">QG404_10210</name>
</gene>
<dbReference type="NCBIfam" id="NF007794">
    <property type="entry name" value="PRK10494.1"/>
    <property type="match status" value="1"/>
</dbReference>
<dbReference type="Proteomes" id="UP001231859">
    <property type="component" value="Chromosome"/>
</dbReference>